<dbReference type="RefSeq" id="WP_246517698.1">
    <property type="nucleotide sequence ID" value="NZ_BAABIX010000006.1"/>
</dbReference>
<gene>
    <name evidence="5" type="ORF">HNP84_000278</name>
</gene>
<keyword evidence="3" id="KW-0804">Transcription</keyword>
<organism evidence="5 6">
    <name type="scientific">Thermocatellispora tengchongensis</name>
    <dbReference type="NCBI Taxonomy" id="1073253"/>
    <lineage>
        <taxon>Bacteria</taxon>
        <taxon>Bacillati</taxon>
        <taxon>Actinomycetota</taxon>
        <taxon>Actinomycetes</taxon>
        <taxon>Streptosporangiales</taxon>
        <taxon>Streptosporangiaceae</taxon>
        <taxon>Thermocatellispora</taxon>
    </lineage>
</organism>
<dbReference type="PANTHER" id="PTHR30146">
    <property type="entry name" value="LACI-RELATED TRANSCRIPTIONAL REPRESSOR"/>
    <property type="match status" value="1"/>
</dbReference>
<dbReference type="Gene3D" id="3.40.50.2300">
    <property type="match status" value="2"/>
</dbReference>
<keyword evidence="6" id="KW-1185">Reference proteome</keyword>
<dbReference type="InterPro" id="IPR010982">
    <property type="entry name" value="Lambda_DNA-bd_dom_sf"/>
</dbReference>
<evidence type="ECO:0000256" key="2">
    <source>
        <dbReference type="ARBA" id="ARBA00023125"/>
    </source>
</evidence>
<comment type="caution">
    <text evidence="5">The sequence shown here is derived from an EMBL/GenBank/DDBJ whole genome shotgun (WGS) entry which is preliminary data.</text>
</comment>
<accession>A0A840NZK3</accession>
<dbReference type="PROSITE" id="PS50932">
    <property type="entry name" value="HTH_LACI_2"/>
    <property type="match status" value="1"/>
</dbReference>
<dbReference type="SUPFAM" id="SSF53822">
    <property type="entry name" value="Periplasmic binding protein-like I"/>
    <property type="match status" value="1"/>
</dbReference>
<dbReference type="Pfam" id="PF13377">
    <property type="entry name" value="Peripla_BP_3"/>
    <property type="match status" value="1"/>
</dbReference>
<evidence type="ECO:0000259" key="4">
    <source>
        <dbReference type="PROSITE" id="PS50932"/>
    </source>
</evidence>
<dbReference type="Proteomes" id="UP000578449">
    <property type="component" value="Unassembled WGS sequence"/>
</dbReference>
<dbReference type="SMART" id="SM00354">
    <property type="entry name" value="HTH_LACI"/>
    <property type="match status" value="1"/>
</dbReference>
<dbReference type="CDD" id="cd01392">
    <property type="entry name" value="HTH_LacI"/>
    <property type="match status" value="1"/>
</dbReference>
<dbReference type="InterPro" id="IPR028082">
    <property type="entry name" value="Peripla_BP_I"/>
</dbReference>
<keyword evidence="1" id="KW-0805">Transcription regulation</keyword>
<name>A0A840NZK3_9ACTN</name>
<dbReference type="GO" id="GO:0003700">
    <property type="term" value="F:DNA-binding transcription factor activity"/>
    <property type="evidence" value="ECO:0007669"/>
    <property type="project" value="TreeGrafter"/>
</dbReference>
<protein>
    <submittedName>
        <fullName evidence="5">DNA-binding LacI/PurR family transcriptional regulator</fullName>
    </submittedName>
</protein>
<sequence>MMAARLEQIARQAGVSKATVSRVLNERPGVSARTRMAVMAALESLGYERPSTLRPRSFGLVGLIVPELQNPIFPLYAEVIETNLARHGFTTMLGTLTPEGSGEDEYVGMLLDRKVSGIVFVSGLHADTRIDRSRYDDLERQGVPFVLVNGQVPGLRAPSLSCDDALAGRLAVQHLIRLGHRRIGFLSGPDRYSTVQRRLAGFRLTMRQLAGPGTGELIELASFDIPGGQSAATRLLERGATALVCGSDLMALGAIRAARRQGLRVPEDVSVVGADDSLLMPFTDPALTTVRQPVLAIGAAAARALAELVKGRANHGGERLFDPELVIRASTGPCPPGLG</sequence>
<evidence type="ECO:0000313" key="5">
    <source>
        <dbReference type="EMBL" id="MBB5130590.1"/>
    </source>
</evidence>
<keyword evidence="2 5" id="KW-0238">DNA-binding</keyword>
<proteinExistence type="predicted"/>
<dbReference type="AlphaFoldDB" id="A0A840NZK3"/>
<reference evidence="5 6" key="1">
    <citation type="submission" date="2020-08" db="EMBL/GenBank/DDBJ databases">
        <title>Genomic Encyclopedia of Type Strains, Phase IV (KMG-IV): sequencing the most valuable type-strain genomes for metagenomic binning, comparative biology and taxonomic classification.</title>
        <authorList>
            <person name="Goeker M."/>
        </authorList>
    </citation>
    <scope>NUCLEOTIDE SEQUENCE [LARGE SCALE GENOMIC DNA]</scope>
    <source>
        <strain evidence="5 6">DSM 45615</strain>
    </source>
</reference>
<dbReference type="GO" id="GO:0000976">
    <property type="term" value="F:transcription cis-regulatory region binding"/>
    <property type="evidence" value="ECO:0007669"/>
    <property type="project" value="TreeGrafter"/>
</dbReference>
<dbReference type="InterPro" id="IPR000843">
    <property type="entry name" value="HTH_LacI"/>
</dbReference>
<evidence type="ECO:0000256" key="3">
    <source>
        <dbReference type="ARBA" id="ARBA00023163"/>
    </source>
</evidence>
<dbReference type="CDD" id="cd06267">
    <property type="entry name" value="PBP1_LacI_sugar_binding-like"/>
    <property type="match status" value="1"/>
</dbReference>
<dbReference type="InterPro" id="IPR046335">
    <property type="entry name" value="LacI/GalR-like_sensor"/>
</dbReference>
<dbReference type="Gene3D" id="1.10.260.40">
    <property type="entry name" value="lambda repressor-like DNA-binding domains"/>
    <property type="match status" value="1"/>
</dbReference>
<dbReference type="SUPFAM" id="SSF47413">
    <property type="entry name" value="lambda repressor-like DNA-binding domains"/>
    <property type="match status" value="1"/>
</dbReference>
<evidence type="ECO:0000256" key="1">
    <source>
        <dbReference type="ARBA" id="ARBA00023015"/>
    </source>
</evidence>
<evidence type="ECO:0000313" key="6">
    <source>
        <dbReference type="Proteomes" id="UP000578449"/>
    </source>
</evidence>
<dbReference type="Pfam" id="PF00356">
    <property type="entry name" value="LacI"/>
    <property type="match status" value="1"/>
</dbReference>
<dbReference type="EMBL" id="JACHGN010000001">
    <property type="protein sequence ID" value="MBB5130590.1"/>
    <property type="molecule type" value="Genomic_DNA"/>
</dbReference>
<dbReference type="PANTHER" id="PTHR30146:SF153">
    <property type="entry name" value="LACTOSE OPERON REPRESSOR"/>
    <property type="match status" value="1"/>
</dbReference>
<feature type="domain" description="HTH lacI-type" evidence="4">
    <location>
        <begin position="4"/>
        <end position="59"/>
    </location>
</feature>